<dbReference type="InterPro" id="IPR032678">
    <property type="entry name" value="tRNA-synt_1_cat_dom"/>
</dbReference>
<gene>
    <name evidence="9" type="primary">cysS</name>
    <name evidence="11" type="ORF">A3H70_02960</name>
</gene>
<keyword evidence="8 9" id="KW-0030">Aminoacyl-tRNA synthetase</keyword>
<dbReference type="PANTHER" id="PTHR10890">
    <property type="entry name" value="CYSTEINYL-TRNA SYNTHETASE"/>
    <property type="match status" value="1"/>
</dbReference>
<comment type="cofactor">
    <cofactor evidence="9">
        <name>Zn(2+)</name>
        <dbReference type="ChEBI" id="CHEBI:29105"/>
    </cofactor>
    <text evidence="9">Binds 1 zinc ion per subunit.</text>
</comment>
<feature type="domain" description="tRNA synthetases class I catalytic" evidence="10">
    <location>
        <begin position="15"/>
        <end position="328"/>
    </location>
</feature>
<dbReference type="GO" id="GO:0005829">
    <property type="term" value="C:cytosol"/>
    <property type="evidence" value="ECO:0007669"/>
    <property type="project" value="TreeGrafter"/>
</dbReference>
<dbReference type="SUPFAM" id="SSF47323">
    <property type="entry name" value="Anticodon-binding domain of a subclass of class I aminoacyl-tRNA synthetases"/>
    <property type="match status" value="1"/>
</dbReference>
<accession>A0A1G2BR69</accession>
<dbReference type="EC" id="6.1.1.16" evidence="9"/>
<dbReference type="InterPro" id="IPR024909">
    <property type="entry name" value="Cys-tRNA/MSH_ligase"/>
</dbReference>
<dbReference type="EMBL" id="MHKO01000041">
    <property type="protein sequence ID" value="OGY91634.1"/>
    <property type="molecule type" value="Genomic_DNA"/>
</dbReference>
<keyword evidence="7 9" id="KW-0648">Protein biosynthesis</keyword>
<dbReference type="SUPFAM" id="SSF52374">
    <property type="entry name" value="Nucleotidylyl transferase"/>
    <property type="match status" value="1"/>
</dbReference>
<feature type="short sequence motif" description="'HIGH' region" evidence="9">
    <location>
        <begin position="29"/>
        <end position="39"/>
    </location>
</feature>
<keyword evidence="4 9" id="KW-0547">Nucleotide-binding</keyword>
<dbReference type="CDD" id="cd00672">
    <property type="entry name" value="CysRS_core"/>
    <property type="match status" value="1"/>
</dbReference>
<keyword evidence="3 9" id="KW-0479">Metal-binding</keyword>
<sequence length="467" mass="52465">MELYNTLTRKKEALKPVKKGVVGFYSCGPTVYNYAHIGNLRTYVFADTLQRALEYEGYKVKRVMNITDVGHLTSDADSGEDKFEKAAALSQKSPQEIAKFYTQAFLRDIKELNIKKPKIIVPATKTIKEQIAIIKKLVAKGYAYQTSLAVYFEVAKFKNYGQLSGQSLSEKLTAARDDVVEDEEKKNVADFALWFKLAGRHQKHIMHWSSPWGEGFPGWHIECSAISSKYLGQPFDIHTGGVDHIGTHHTNEIAQSEAATGKPLARVWMHGEFLLIDSNKMAKSEGNFITLQTLKDKGFSPLDYRYLCLTAHYRSRLNFFWESLAAARNAYENLARLIVESQAEKRVSKKTAFKSLTNKFQASVIDDLDLPGALAVLWEAVKSQNLSGKDKIKLVKDFDKILGLELLKAVQAKAAIPSAVLSIAKKRQVLREQKKFAEADKLRLELAKKGYEVKDSSGGGFSLLRIK</sequence>
<feature type="binding site" evidence="9">
    <location>
        <position position="223"/>
    </location>
    <ligand>
        <name>Zn(2+)</name>
        <dbReference type="ChEBI" id="CHEBI:29105"/>
    </ligand>
</feature>
<evidence type="ECO:0000313" key="12">
    <source>
        <dbReference type="Proteomes" id="UP000178109"/>
    </source>
</evidence>
<reference evidence="11 12" key="1">
    <citation type="journal article" date="2016" name="Nat. Commun.">
        <title>Thousands of microbial genomes shed light on interconnected biogeochemical processes in an aquifer system.</title>
        <authorList>
            <person name="Anantharaman K."/>
            <person name="Brown C.T."/>
            <person name="Hug L.A."/>
            <person name="Sharon I."/>
            <person name="Castelle C.J."/>
            <person name="Probst A.J."/>
            <person name="Thomas B.C."/>
            <person name="Singh A."/>
            <person name="Wilkins M.J."/>
            <person name="Karaoz U."/>
            <person name="Brodie E.L."/>
            <person name="Williams K.H."/>
            <person name="Hubbard S.S."/>
            <person name="Banfield J.F."/>
        </authorList>
    </citation>
    <scope>NUCLEOTIDE SEQUENCE [LARGE SCALE GENOMIC DNA]</scope>
</reference>
<feature type="binding site" evidence="9">
    <location>
        <position position="248"/>
    </location>
    <ligand>
        <name>Zn(2+)</name>
        <dbReference type="ChEBI" id="CHEBI:29105"/>
    </ligand>
</feature>
<dbReference type="InterPro" id="IPR015803">
    <property type="entry name" value="Cys-tRNA-ligase"/>
</dbReference>
<dbReference type="AlphaFoldDB" id="A0A1G2BR69"/>
<comment type="subcellular location">
    <subcellularLocation>
        <location evidence="9">Cytoplasm</location>
    </subcellularLocation>
</comment>
<keyword evidence="9" id="KW-0963">Cytoplasm</keyword>
<dbReference type="InterPro" id="IPR014729">
    <property type="entry name" value="Rossmann-like_a/b/a_fold"/>
</dbReference>
<dbReference type="GO" id="GO:0006423">
    <property type="term" value="P:cysteinyl-tRNA aminoacylation"/>
    <property type="evidence" value="ECO:0007669"/>
    <property type="project" value="UniProtKB-UniRule"/>
</dbReference>
<dbReference type="GO" id="GO:0005524">
    <property type="term" value="F:ATP binding"/>
    <property type="evidence" value="ECO:0007669"/>
    <property type="project" value="UniProtKB-UniRule"/>
</dbReference>
<evidence type="ECO:0000256" key="7">
    <source>
        <dbReference type="ARBA" id="ARBA00022917"/>
    </source>
</evidence>
<evidence type="ECO:0000256" key="3">
    <source>
        <dbReference type="ARBA" id="ARBA00022723"/>
    </source>
</evidence>
<dbReference type="InterPro" id="IPR009080">
    <property type="entry name" value="tRNAsynth_Ia_anticodon-bd"/>
</dbReference>
<dbReference type="Gene3D" id="3.40.50.620">
    <property type="entry name" value="HUPs"/>
    <property type="match status" value="1"/>
</dbReference>
<proteinExistence type="inferred from homology"/>
<dbReference type="NCBIfam" id="TIGR00435">
    <property type="entry name" value="cysS"/>
    <property type="match status" value="1"/>
</dbReference>
<evidence type="ECO:0000256" key="8">
    <source>
        <dbReference type="ARBA" id="ARBA00023146"/>
    </source>
</evidence>
<comment type="caution">
    <text evidence="11">The sequence shown here is derived from an EMBL/GenBank/DDBJ whole genome shotgun (WGS) entry which is preliminary data.</text>
</comment>
<feature type="binding site" evidence="9">
    <location>
        <position position="283"/>
    </location>
    <ligand>
        <name>ATP</name>
        <dbReference type="ChEBI" id="CHEBI:30616"/>
    </ligand>
</feature>
<dbReference type="GO" id="GO:0004817">
    <property type="term" value="F:cysteine-tRNA ligase activity"/>
    <property type="evidence" value="ECO:0007669"/>
    <property type="project" value="UniProtKB-UniRule"/>
</dbReference>
<evidence type="ECO:0000256" key="2">
    <source>
        <dbReference type="ARBA" id="ARBA00022598"/>
    </source>
</evidence>
<evidence type="ECO:0000256" key="9">
    <source>
        <dbReference type="HAMAP-Rule" id="MF_00041"/>
    </source>
</evidence>
<evidence type="ECO:0000256" key="6">
    <source>
        <dbReference type="ARBA" id="ARBA00022840"/>
    </source>
</evidence>
<evidence type="ECO:0000313" key="11">
    <source>
        <dbReference type="EMBL" id="OGY91634.1"/>
    </source>
</evidence>
<evidence type="ECO:0000259" key="10">
    <source>
        <dbReference type="Pfam" id="PF01406"/>
    </source>
</evidence>
<comment type="subunit">
    <text evidence="1 9">Monomer.</text>
</comment>
<feature type="short sequence motif" description="'KMSKS' region" evidence="9">
    <location>
        <begin position="280"/>
        <end position="284"/>
    </location>
</feature>
<dbReference type="PANTHER" id="PTHR10890:SF3">
    <property type="entry name" value="CYSTEINE--TRNA LIGASE, CYTOPLASMIC"/>
    <property type="match status" value="1"/>
</dbReference>
<keyword evidence="6 9" id="KW-0067">ATP-binding</keyword>
<organism evidence="11 12">
    <name type="scientific">Candidatus Komeilibacteria bacterium RIFCSPLOWO2_02_FULL_48_11</name>
    <dbReference type="NCBI Taxonomy" id="1798553"/>
    <lineage>
        <taxon>Bacteria</taxon>
        <taxon>Candidatus Komeiliibacteriota</taxon>
    </lineage>
</organism>
<feature type="binding site" evidence="9">
    <location>
        <position position="252"/>
    </location>
    <ligand>
        <name>Zn(2+)</name>
        <dbReference type="ChEBI" id="CHEBI:29105"/>
    </ligand>
</feature>
<dbReference type="HAMAP" id="MF_00041">
    <property type="entry name" value="Cys_tRNA_synth"/>
    <property type="match status" value="1"/>
</dbReference>
<keyword evidence="2 9" id="KW-0436">Ligase</keyword>
<protein>
    <recommendedName>
        <fullName evidence="9">Cysteine--tRNA ligase</fullName>
        <ecNumber evidence="9">6.1.1.16</ecNumber>
    </recommendedName>
    <alternativeName>
        <fullName evidence="9">Cysteinyl-tRNA synthetase</fullName>
        <shortName evidence="9">CysRS</shortName>
    </alternativeName>
</protein>
<dbReference type="STRING" id="1798553.A3H70_02960"/>
<dbReference type="PRINTS" id="PR00983">
    <property type="entry name" value="TRNASYNTHCYS"/>
</dbReference>
<dbReference type="Pfam" id="PF01406">
    <property type="entry name" value="tRNA-synt_1e"/>
    <property type="match status" value="1"/>
</dbReference>
<keyword evidence="5 9" id="KW-0862">Zinc</keyword>
<dbReference type="GO" id="GO:0008270">
    <property type="term" value="F:zinc ion binding"/>
    <property type="evidence" value="ECO:0007669"/>
    <property type="project" value="UniProtKB-UniRule"/>
</dbReference>
<comment type="catalytic activity">
    <reaction evidence="9">
        <text>tRNA(Cys) + L-cysteine + ATP = L-cysteinyl-tRNA(Cys) + AMP + diphosphate</text>
        <dbReference type="Rhea" id="RHEA:17773"/>
        <dbReference type="Rhea" id="RHEA-COMP:9661"/>
        <dbReference type="Rhea" id="RHEA-COMP:9679"/>
        <dbReference type="ChEBI" id="CHEBI:30616"/>
        <dbReference type="ChEBI" id="CHEBI:33019"/>
        <dbReference type="ChEBI" id="CHEBI:35235"/>
        <dbReference type="ChEBI" id="CHEBI:78442"/>
        <dbReference type="ChEBI" id="CHEBI:78517"/>
        <dbReference type="ChEBI" id="CHEBI:456215"/>
        <dbReference type="EC" id="6.1.1.16"/>
    </reaction>
</comment>
<evidence type="ECO:0000256" key="5">
    <source>
        <dbReference type="ARBA" id="ARBA00022833"/>
    </source>
</evidence>
<dbReference type="Gene3D" id="1.20.120.640">
    <property type="entry name" value="Anticodon-binding domain of a subclass of class I aminoacyl-tRNA synthetases"/>
    <property type="match status" value="1"/>
</dbReference>
<evidence type="ECO:0000256" key="4">
    <source>
        <dbReference type="ARBA" id="ARBA00022741"/>
    </source>
</evidence>
<name>A0A1G2BR69_9BACT</name>
<evidence type="ECO:0000256" key="1">
    <source>
        <dbReference type="ARBA" id="ARBA00011245"/>
    </source>
</evidence>
<comment type="similarity">
    <text evidence="9">Belongs to the class-I aminoacyl-tRNA synthetase family.</text>
</comment>
<dbReference type="Proteomes" id="UP000178109">
    <property type="component" value="Unassembled WGS sequence"/>
</dbReference>
<feature type="binding site" evidence="9">
    <location>
        <position position="27"/>
    </location>
    <ligand>
        <name>Zn(2+)</name>
        <dbReference type="ChEBI" id="CHEBI:29105"/>
    </ligand>
</feature>